<evidence type="ECO:0000256" key="1">
    <source>
        <dbReference type="SAM" id="Phobius"/>
    </source>
</evidence>
<reference evidence="3 4" key="1">
    <citation type="journal article" date="2021" name="ISME Commun">
        <title>Automated analysis of genomic sequences facilitates high-throughput and comprehensive description of bacteria.</title>
        <authorList>
            <person name="Hitch T.C.A."/>
        </authorList>
    </citation>
    <scope>NUCLEOTIDE SEQUENCE [LARGE SCALE GENOMIC DNA]</scope>
    <source>
        <strain evidence="3 4">Sanger_29</strain>
    </source>
</reference>
<dbReference type="InterPro" id="IPR014729">
    <property type="entry name" value="Rossmann-like_a/b/a_fold"/>
</dbReference>
<feature type="transmembrane region" description="Helical" evidence="1">
    <location>
        <begin position="12"/>
        <end position="41"/>
    </location>
</feature>
<comment type="caution">
    <text evidence="3">The sequence shown here is derived from an EMBL/GenBank/DDBJ whole genome shotgun (WGS) entry which is preliminary data.</text>
</comment>
<dbReference type="PANTHER" id="PTHR30336:SF4">
    <property type="entry name" value="ENVELOPE BIOGENESIS FACTOR ELYC"/>
    <property type="match status" value="1"/>
</dbReference>
<evidence type="ECO:0000313" key="4">
    <source>
        <dbReference type="Proteomes" id="UP001652338"/>
    </source>
</evidence>
<dbReference type="InterPro" id="IPR051599">
    <property type="entry name" value="Cell_Envelope_Assoc"/>
</dbReference>
<keyword evidence="4" id="KW-1185">Reference proteome</keyword>
<dbReference type="Proteomes" id="UP001652338">
    <property type="component" value="Unassembled WGS sequence"/>
</dbReference>
<dbReference type="InterPro" id="IPR003848">
    <property type="entry name" value="DUF218"/>
</dbReference>
<evidence type="ECO:0000313" key="3">
    <source>
        <dbReference type="EMBL" id="MCU6726576.1"/>
    </source>
</evidence>
<sequence>MSSILFAAGSICLLYFLLLAMKHVDFCIIWLLEAIALYAWGSYLRHRMLHPEGWAIPTVISALLVVGLLAGGVSFVITEGKMIAAMSSHTKENLEYLIVLGAQVKKTVPSKALRLRLETACEYLEEHPNTRAVLSGGQGSGEEITEAACMYQYLTEAGIPKSQLLLEKRSTTTRENLVYSAQIIADSRKEQSTDRIWNCSVGLVSNNFHIYRAVKLAEKAGYQKVYGIAAPSDWKLQIHYMVREYFAVIKAKIRGDI</sequence>
<evidence type="ECO:0000259" key="2">
    <source>
        <dbReference type="Pfam" id="PF02698"/>
    </source>
</evidence>
<keyword evidence="1" id="KW-0472">Membrane</keyword>
<keyword evidence="1" id="KW-1133">Transmembrane helix</keyword>
<gene>
    <name evidence="3" type="ORF">OCV47_14810</name>
</gene>
<protein>
    <submittedName>
        <fullName evidence="3">YdcF family protein</fullName>
    </submittedName>
</protein>
<dbReference type="PANTHER" id="PTHR30336">
    <property type="entry name" value="INNER MEMBRANE PROTEIN, PROBABLE PERMEASE"/>
    <property type="match status" value="1"/>
</dbReference>
<feature type="domain" description="DUF218" evidence="2">
    <location>
        <begin position="96"/>
        <end position="246"/>
    </location>
</feature>
<keyword evidence="1" id="KW-0812">Transmembrane</keyword>
<dbReference type="Gene3D" id="3.40.50.620">
    <property type="entry name" value="HUPs"/>
    <property type="match status" value="1"/>
</dbReference>
<dbReference type="EMBL" id="JAOQKE010000029">
    <property type="protein sequence ID" value="MCU6726576.1"/>
    <property type="molecule type" value="Genomic_DNA"/>
</dbReference>
<name>A0ABT2SQJ1_9FIRM</name>
<dbReference type="Pfam" id="PF02698">
    <property type="entry name" value="DUF218"/>
    <property type="match status" value="1"/>
</dbReference>
<dbReference type="RefSeq" id="WP_262655826.1">
    <property type="nucleotide sequence ID" value="NZ_JAOQKE010000029.1"/>
</dbReference>
<proteinExistence type="predicted"/>
<accession>A0ABT2SQJ1</accession>
<feature type="transmembrane region" description="Helical" evidence="1">
    <location>
        <begin position="53"/>
        <end position="77"/>
    </location>
</feature>
<organism evidence="3 4">
    <name type="scientific">Muricoprocola aceti</name>
    <dbReference type="NCBI Taxonomy" id="2981772"/>
    <lineage>
        <taxon>Bacteria</taxon>
        <taxon>Bacillati</taxon>
        <taxon>Bacillota</taxon>
        <taxon>Clostridia</taxon>
        <taxon>Lachnospirales</taxon>
        <taxon>Lachnospiraceae</taxon>
        <taxon>Muricoprocola</taxon>
    </lineage>
</organism>
<dbReference type="CDD" id="cd06259">
    <property type="entry name" value="YdcF-like"/>
    <property type="match status" value="1"/>
</dbReference>